<dbReference type="SUPFAM" id="SSF52833">
    <property type="entry name" value="Thioredoxin-like"/>
    <property type="match status" value="1"/>
</dbReference>
<dbReference type="Gene3D" id="3.40.30.10">
    <property type="entry name" value="Glutaredoxin"/>
    <property type="match status" value="1"/>
</dbReference>
<dbReference type="EMBL" id="CP022530">
    <property type="protein sequence ID" value="ASP39440.1"/>
    <property type="molecule type" value="Genomic_DNA"/>
</dbReference>
<reference evidence="2 3" key="1">
    <citation type="submission" date="2017-07" db="EMBL/GenBank/DDBJ databases">
        <title>Annotated genome sequence of Bacterioplanes sanyensis isolated from Red Sea.</title>
        <authorList>
            <person name="Rehman Z.U."/>
        </authorList>
    </citation>
    <scope>NUCLEOTIDE SEQUENCE [LARGE SCALE GENOMIC DNA]</scope>
    <source>
        <strain evidence="2 3">NV9</strain>
    </source>
</reference>
<dbReference type="Pfam" id="PF13417">
    <property type="entry name" value="GST_N_3"/>
    <property type="match status" value="1"/>
</dbReference>
<protein>
    <submittedName>
        <fullName evidence="2">Glutaredoxin</fullName>
    </submittedName>
</protein>
<evidence type="ECO:0000313" key="3">
    <source>
        <dbReference type="Proteomes" id="UP000202440"/>
    </source>
</evidence>
<dbReference type="PROSITE" id="PS50404">
    <property type="entry name" value="GST_NTER"/>
    <property type="match status" value="1"/>
</dbReference>
<dbReference type="InterPro" id="IPR036249">
    <property type="entry name" value="Thioredoxin-like_sf"/>
</dbReference>
<dbReference type="KEGG" id="bsan:CHH28_12485"/>
<evidence type="ECO:0000259" key="1">
    <source>
        <dbReference type="PROSITE" id="PS50404"/>
    </source>
</evidence>
<gene>
    <name evidence="2" type="ORF">CHH28_12485</name>
</gene>
<dbReference type="Proteomes" id="UP000202440">
    <property type="component" value="Chromosome"/>
</dbReference>
<accession>A0A222FKZ0</accession>
<proteinExistence type="predicted"/>
<organism evidence="2 3">
    <name type="scientific">Bacterioplanes sanyensis</name>
    <dbReference type="NCBI Taxonomy" id="1249553"/>
    <lineage>
        <taxon>Bacteria</taxon>
        <taxon>Pseudomonadati</taxon>
        <taxon>Pseudomonadota</taxon>
        <taxon>Gammaproteobacteria</taxon>
        <taxon>Oceanospirillales</taxon>
        <taxon>Oceanospirillaceae</taxon>
        <taxon>Bacterioplanes</taxon>
    </lineage>
</organism>
<sequence length="82" mass="9476">MKLALHYYAACPFCQMVLRRLPELNIDVELRDVLSQPTFAQEQRQATGRSTVPCLRMESDDGTVSWMYESMDILQHLQKLAS</sequence>
<name>A0A222FKZ0_9GAMM</name>
<dbReference type="PROSITE" id="PS51354">
    <property type="entry name" value="GLUTAREDOXIN_2"/>
    <property type="match status" value="1"/>
</dbReference>
<evidence type="ECO:0000313" key="2">
    <source>
        <dbReference type="EMBL" id="ASP39440.1"/>
    </source>
</evidence>
<dbReference type="RefSeq" id="WP_094060618.1">
    <property type="nucleotide sequence ID" value="NZ_CP022530.1"/>
</dbReference>
<keyword evidence="3" id="KW-1185">Reference proteome</keyword>
<dbReference type="OrthoDB" id="9793736at2"/>
<feature type="domain" description="GST N-terminal" evidence="1">
    <location>
        <begin position="1"/>
        <end position="82"/>
    </location>
</feature>
<dbReference type="AlphaFoldDB" id="A0A222FKZ0"/>
<dbReference type="InterPro" id="IPR004045">
    <property type="entry name" value="Glutathione_S-Trfase_N"/>
</dbReference>